<sequence>MKTMSKNCFTGLMTRKGTATATATAHARNYTFQKSFKARQVLMAKAKAKANGAPERETLEDRTPNQTQPESACPEVKTTGTTAVPLAENTRKTVSLKTFTTAPSTSFSDQRERWMARTKEIQRKAMLAAKESPSKAARNKWSTPGQCDWQQQLSPQKKPNGDNEIISPAEGQRKSWTNRMHGSQIQKQIQKLFLEQPSGRQHARRDIEQKGHRIQQITRMESRASAAAAPAELEEPKKKSPDRLAYLAAIQKLNSYHAFDSVPVRMGREGSDCQPDSIIEHTLQCLERTKLSKAQLESIPVIQISGSKGRGTTCGLVQNILLSHGIKTGLLCSPHLLFSCERIRIDGQPLSEVQFTKLFWNIHARLAKMEPPPAYDQLLTVMAFHAFRRANVDVAIVKVGSGGASDCTNVTSHAGTIGINTLARDNRSDLRHTMRDIAWAKAAIMKPSASIYTNVSQAECCEALDQRARQLGVQLHRVPTFEALIEANLNQKHLLSKANHSVKLNGSLAIQLACDYLRRHKPEFVVGLDTNTVKLSQGAVRGIGSFQPAGHFDVIRQDSLNVYLDTADSVESMMACREWFYAGTRASRSPKILLYSRGNEFNAKDLLAILRFKVRFDEACFVPCPSFFEGEIVAEELSAAMVWDDKQELQRAKNNARAWCRLCEENGKKDTSHITLSVNSCFEHVRTKYGQQSEVDVLVTGSRQLVAAAMTTLNKMRGSKAPSNHR</sequence>
<gene>
    <name evidence="7" type="primary">LOC6902163</name>
</gene>
<evidence type="ECO:0000256" key="5">
    <source>
        <dbReference type="SAM" id="MobiDB-lite"/>
    </source>
</evidence>
<dbReference type="Gene3D" id="3.40.1190.10">
    <property type="entry name" value="Mur-like, catalytic domain"/>
    <property type="match status" value="1"/>
</dbReference>
<dbReference type="InterPro" id="IPR036565">
    <property type="entry name" value="Mur-like_cat_sf"/>
</dbReference>
<accession>A0A6I8UYY2</accession>
<protein>
    <submittedName>
        <fullName evidence="7">Folylpolyglutamate synthase</fullName>
    </submittedName>
</protein>
<evidence type="ECO:0000256" key="2">
    <source>
        <dbReference type="ARBA" id="ARBA00022598"/>
    </source>
</evidence>
<dbReference type="GO" id="GO:0005829">
    <property type="term" value="C:cytosol"/>
    <property type="evidence" value="ECO:0007669"/>
    <property type="project" value="TreeGrafter"/>
</dbReference>
<dbReference type="GO" id="GO:0005524">
    <property type="term" value="F:ATP binding"/>
    <property type="evidence" value="ECO:0007669"/>
    <property type="project" value="UniProtKB-KW"/>
</dbReference>
<dbReference type="PANTHER" id="PTHR11136">
    <property type="entry name" value="FOLYLPOLYGLUTAMATE SYNTHASE-RELATED"/>
    <property type="match status" value="1"/>
</dbReference>
<dbReference type="Proteomes" id="UP000001819">
    <property type="component" value="Chromosome X"/>
</dbReference>
<keyword evidence="2" id="KW-0436">Ligase</keyword>
<evidence type="ECO:0000256" key="3">
    <source>
        <dbReference type="ARBA" id="ARBA00022741"/>
    </source>
</evidence>
<organism evidence="6 7">
    <name type="scientific">Drosophila pseudoobscura pseudoobscura</name>
    <name type="common">Fruit fly</name>
    <dbReference type="NCBI Taxonomy" id="46245"/>
    <lineage>
        <taxon>Eukaryota</taxon>
        <taxon>Metazoa</taxon>
        <taxon>Ecdysozoa</taxon>
        <taxon>Arthropoda</taxon>
        <taxon>Hexapoda</taxon>
        <taxon>Insecta</taxon>
        <taxon>Pterygota</taxon>
        <taxon>Neoptera</taxon>
        <taxon>Endopterygota</taxon>
        <taxon>Diptera</taxon>
        <taxon>Brachycera</taxon>
        <taxon>Muscomorpha</taxon>
        <taxon>Ephydroidea</taxon>
        <taxon>Drosophilidae</taxon>
        <taxon>Drosophila</taxon>
        <taxon>Sophophora</taxon>
    </lineage>
</organism>
<reference evidence="7" key="1">
    <citation type="submission" date="2025-08" db="UniProtKB">
        <authorList>
            <consortium name="RefSeq"/>
        </authorList>
    </citation>
    <scope>IDENTIFICATION</scope>
    <source>
        <strain evidence="7">MV-25-SWS-2005</strain>
        <tissue evidence="7">Whole body</tissue>
    </source>
</reference>
<proteinExistence type="inferred from homology"/>
<feature type="compositionally biased region" description="Polar residues" evidence="5">
    <location>
        <begin position="140"/>
        <end position="157"/>
    </location>
</feature>
<evidence type="ECO:0000313" key="6">
    <source>
        <dbReference type="Proteomes" id="UP000001819"/>
    </source>
</evidence>
<dbReference type="KEGG" id="dpo:6902163"/>
<evidence type="ECO:0000313" key="7">
    <source>
        <dbReference type="RefSeq" id="XP_002133694.3"/>
    </source>
</evidence>
<feature type="region of interest" description="Disordered" evidence="5">
    <location>
        <begin position="49"/>
        <end position="77"/>
    </location>
</feature>
<evidence type="ECO:0000256" key="4">
    <source>
        <dbReference type="ARBA" id="ARBA00022840"/>
    </source>
</evidence>
<feature type="region of interest" description="Disordered" evidence="5">
    <location>
        <begin position="129"/>
        <end position="168"/>
    </location>
</feature>
<keyword evidence="6" id="KW-1185">Reference proteome</keyword>
<keyword evidence="4" id="KW-0067">ATP-binding</keyword>
<dbReference type="GO" id="GO:0005739">
    <property type="term" value="C:mitochondrion"/>
    <property type="evidence" value="ECO:0007669"/>
    <property type="project" value="TreeGrafter"/>
</dbReference>
<feature type="region of interest" description="Disordered" evidence="5">
    <location>
        <begin position="197"/>
        <end position="240"/>
    </location>
</feature>
<dbReference type="ExpressionAtlas" id="A0A6I8UYY2">
    <property type="expression patterns" value="baseline"/>
</dbReference>
<dbReference type="AlphaFoldDB" id="A0A6I8UYY2"/>
<dbReference type="InterPro" id="IPR001645">
    <property type="entry name" value="Folylpolyglutamate_synth"/>
</dbReference>
<dbReference type="PANTHER" id="PTHR11136:SF5">
    <property type="entry name" value="FOLYLPOLYGLUTAMATE SYNTHASE, MITOCHONDRIAL"/>
    <property type="match status" value="1"/>
</dbReference>
<dbReference type="InParanoid" id="A0A6I8UYY2"/>
<dbReference type="RefSeq" id="XP_002133694.3">
    <property type="nucleotide sequence ID" value="XM_002133658.3"/>
</dbReference>
<comment type="similarity">
    <text evidence="1">Belongs to the folylpolyglutamate synthase family.</text>
</comment>
<dbReference type="GO" id="GO:0004326">
    <property type="term" value="F:tetrahydrofolylpolyglutamate synthase activity"/>
    <property type="evidence" value="ECO:0007669"/>
    <property type="project" value="InterPro"/>
</dbReference>
<keyword evidence="3" id="KW-0547">Nucleotide-binding</keyword>
<dbReference type="SUPFAM" id="SSF53623">
    <property type="entry name" value="MurD-like peptide ligases, catalytic domain"/>
    <property type="match status" value="1"/>
</dbReference>
<feature type="compositionally biased region" description="Basic and acidic residues" evidence="5">
    <location>
        <begin position="54"/>
        <end position="63"/>
    </location>
</feature>
<evidence type="ECO:0000256" key="1">
    <source>
        <dbReference type="ARBA" id="ARBA00008276"/>
    </source>
</evidence>
<dbReference type="NCBIfam" id="TIGR01499">
    <property type="entry name" value="folC"/>
    <property type="match status" value="1"/>
</dbReference>
<name>A0A6I8UYY2_DROPS</name>